<dbReference type="InterPro" id="IPR006580">
    <property type="entry name" value="Znf_TTF"/>
</dbReference>
<protein>
    <recommendedName>
        <fullName evidence="1">TTF-type domain-containing protein</fullName>
    </recommendedName>
</protein>
<name>A0AAN7J856_QUERU</name>
<dbReference type="PANTHER" id="PTHR45749">
    <property type="match status" value="1"/>
</dbReference>
<evidence type="ECO:0000313" key="3">
    <source>
        <dbReference type="Proteomes" id="UP001324115"/>
    </source>
</evidence>
<keyword evidence="3" id="KW-1185">Reference proteome</keyword>
<evidence type="ECO:0000313" key="2">
    <source>
        <dbReference type="EMBL" id="KAK4601720.1"/>
    </source>
</evidence>
<dbReference type="PANTHER" id="PTHR45749:SF35">
    <property type="entry name" value="AC-LIKE TRANSPOSASE-RELATED"/>
    <property type="match status" value="1"/>
</dbReference>
<proteinExistence type="predicted"/>
<organism evidence="2 3">
    <name type="scientific">Quercus rubra</name>
    <name type="common">Northern red oak</name>
    <name type="synonym">Quercus borealis</name>
    <dbReference type="NCBI Taxonomy" id="3512"/>
    <lineage>
        <taxon>Eukaryota</taxon>
        <taxon>Viridiplantae</taxon>
        <taxon>Streptophyta</taxon>
        <taxon>Embryophyta</taxon>
        <taxon>Tracheophyta</taxon>
        <taxon>Spermatophyta</taxon>
        <taxon>Magnoliopsida</taxon>
        <taxon>eudicotyledons</taxon>
        <taxon>Gunneridae</taxon>
        <taxon>Pentapetalae</taxon>
        <taxon>rosids</taxon>
        <taxon>fabids</taxon>
        <taxon>Fagales</taxon>
        <taxon>Fagaceae</taxon>
        <taxon>Quercus</taxon>
    </lineage>
</organism>
<dbReference type="SMART" id="SM00597">
    <property type="entry name" value="ZnF_TTF"/>
    <property type="match status" value="1"/>
</dbReference>
<reference evidence="2 3" key="1">
    <citation type="journal article" date="2023" name="G3 (Bethesda)">
        <title>A haplotype-resolved chromosome-scale genome for Quercus rubra L. provides insights into the genetics of adaptive traits for red oak species.</title>
        <authorList>
            <person name="Kapoor B."/>
            <person name="Jenkins J."/>
            <person name="Schmutz J."/>
            <person name="Zhebentyayeva T."/>
            <person name="Kuelheim C."/>
            <person name="Coggeshall M."/>
            <person name="Heim C."/>
            <person name="Lasky J.R."/>
            <person name="Leites L."/>
            <person name="Islam-Faridi N."/>
            <person name="Romero-Severson J."/>
            <person name="DeLeo V.L."/>
            <person name="Lucas S.M."/>
            <person name="Lazic D."/>
            <person name="Gailing O."/>
            <person name="Carlson J."/>
            <person name="Staton M."/>
        </authorList>
    </citation>
    <scope>NUCLEOTIDE SEQUENCE [LARGE SCALE GENOMIC DNA]</scope>
    <source>
        <strain evidence="2">Pseudo-F2</strain>
    </source>
</reference>
<dbReference type="EMBL" id="JAXUIC010000002">
    <property type="protein sequence ID" value="KAK4601720.1"/>
    <property type="molecule type" value="Genomic_DNA"/>
</dbReference>
<feature type="non-terminal residue" evidence="2">
    <location>
        <position position="1"/>
    </location>
</feature>
<comment type="caution">
    <text evidence="2">The sequence shown here is derived from an EMBL/GenBank/DDBJ whole genome shotgun (WGS) entry which is preliminary data.</text>
</comment>
<accession>A0AAN7J856</accession>
<evidence type="ECO:0000259" key="1">
    <source>
        <dbReference type="SMART" id="SM00597"/>
    </source>
</evidence>
<dbReference type="AlphaFoldDB" id="A0AAN7J856"/>
<sequence length="151" mass="17893">DLLVENGPIRVDDLNFPIDKNSRHFSTTYYIRKLPNGEKHDRKWLVYSKDLDKVFCFCCKLFNSKSNTNQLANGGIKDWKNISSILKNYETTNEHITNMNTWIDLELRLLKNKKIDKNVQEQIKKEKDHWKKVLLRIIAVVKNLDKNNLAF</sequence>
<feature type="domain" description="TTF-type" evidence="1">
    <location>
        <begin position="29"/>
        <end position="114"/>
    </location>
</feature>
<gene>
    <name evidence="2" type="ORF">RGQ29_011024</name>
</gene>
<dbReference type="Proteomes" id="UP001324115">
    <property type="component" value="Unassembled WGS sequence"/>
</dbReference>